<reference evidence="9 10" key="1">
    <citation type="journal article" date="2015" name="Genome Biol. Evol.">
        <title>Phylogenomic analyses indicate that early fungi evolved digesting cell walls of algal ancestors of land plants.</title>
        <authorList>
            <person name="Chang Y."/>
            <person name="Wang S."/>
            <person name="Sekimoto S."/>
            <person name="Aerts A.L."/>
            <person name="Choi C."/>
            <person name="Clum A."/>
            <person name="LaButti K.M."/>
            <person name="Lindquist E.A."/>
            <person name="Yee Ngan C."/>
            <person name="Ohm R.A."/>
            <person name="Salamov A.A."/>
            <person name="Grigoriev I.V."/>
            <person name="Spatafora J.W."/>
            <person name="Berbee M.L."/>
        </authorList>
    </citation>
    <scope>NUCLEOTIDE SEQUENCE [LARGE SCALE GENOMIC DNA]</scope>
    <source>
        <strain evidence="9 10">JEL478</strain>
    </source>
</reference>
<dbReference type="SUPFAM" id="SSF103473">
    <property type="entry name" value="MFS general substrate transporter"/>
    <property type="match status" value="1"/>
</dbReference>
<evidence type="ECO:0000313" key="10">
    <source>
        <dbReference type="Proteomes" id="UP000070544"/>
    </source>
</evidence>
<evidence type="ECO:0000256" key="4">
    <source>
        <dbReference type="ARBA" id="ARBA00022989"/>
    </source>
</evidence>
<evidence type="ECO:0000256" key="1">
    <source>
        <dbReference type="ARBA" id="ARBA00004127"/>
    </source>
</evidence>
<dbReference type="Gene3D" id="1.20.1250.20">
    <property type="entry name" value="MFS general substrate transporter like domains"/>
    <property type="match status" value="1"/>
</dbReference>
<dbReference type="PANTHER" id="PTHR23501">
    <property type="entry name" value="MAJOR FACILITATOR SUPERFAMILY"/>
    <property type="match status" value="1"/>
</dbReference>
<protein>
    <submittedName>
        <fullName evidence="9">MFS general substrate transporter</fullName>
    </submittedName>
</protein>
<dbReference type="InterPro" id="IPR036259">
    <property type="entry name" value="MFS_trans_sf"/>
</dbReference>
<dbReference type="PRINTS" id="PR01036">
    <property type="entry name" value="TCRTETB"/>
</dbReference>
<dbReference type="PANTHER" id="PTHR23501:SF191">
    <property type="entry name" value="VACUOLAR BASIC AMINO ACID TRANSPORTER 4"/>
    <property type="match status" value="1"/>
</dbReference>
<name>A0A139APM7_GONPJ</name>
<dbReference type="Gene3D" id="1.20.1720.10">
    <property type="entry name" value="Multidrug resistance protein D"/>
    <property type="match status" value="1"/>
</dbReference>
<feature type="transmembrane region" description="Helical" evidence="7">
    <location>
        <begin position="622"/>
        <end position="641"/>
    </location>
</feature>
<evidence type="ECO:0000256" key="5">
    <source>
        <dbReference type="ARBA" id="ARBA00023136"/>
    </source>
</evidence>
<proteinExistence type="predicted"/>
<dbReference type="GO" id="GO:0012505">
    <property type="term" value="C:endomembrane system"/>
    <property type="evidence" value="ECO:0007669"/>
    <property type="project" value="UniProtKB-SubCell"/>
</dbReference>
<feature type="transmembrane region" description="Helical" evidence="7">
    <location>
        <begin position="359"/>
        <end position="382"/>
    </location>
</feature>
<feature type="transmembrane region" description="Helical" evidence="7">
    <location>
        <begin position="468"/>
        <end position="487"/>
    </location>
</feature>
<evidence type="ECO:0000313" key="9">
    <source>
        <dbReference type="EMBL" id="KXS18700.1"/>
    </source>
</evidence>
<dbReference type="InterPro" id="IPR011701">
    <property type="entry name" value="MFS"/>
</dbReference>
<keyword evidence="2" id="KW-0813">Transport</keyword>
<dbReference type="GO" id="GO:0022857">
    <property type="term" value="F:transmembrane transporter activity"/>
    <property type="evidence" value="ECO:0007669"/>
    <property type="project" value="InterPro"/>
</dbReference>
<dbReference type="Proteomes" id="UP000070544">
    <property type="component" value="Unassembled WGS sequence"/>
</dbReference>
<feature type="domain" description="Major facilitator superfamily (MFS) profile" evidence="8">
    <location>
        <begin position="143"/>
        <end position="646"/>
    </location>
</feature>
<dbReference type="PROSITE" id="PS50850">
    <property type="entry name" value="MFS"/>
    <property type="match status" value="1"/>
</dbReference>
<feature type="transmembrane region" description="Helical" evidence="7">
    <location>
        <begin position="178"/>
        <end position="197"/>
    </location>
</feature>
<sequence length="656" mass="69985">MAPLDSVLKVSVMEKLVMCDWSLKRLLPPRLPTRSSVLDYGAAQLREEGEEGSARARGMGVEPRNPERELRPLACTRTRSHAHGSMATQDEARAACTGQDAAREIEKPSSDVAREMQDKAAAESCADMEKEEDAQAPAEVVEDVVSVPASATFTVASMSLITTMLPTIAKELDGQSNYAWVGTGYLLSSTALAPAWGSLSDIFGLKIVIIFNIVEFLIFTAICGASTSMTMLIVGRIMQGVGGGAIIALSFVVIGAVIPPAELGKYTGLLGAIAGSTAAVGPLIGGIIVDHLNWRWGFFIVLPFSAVSLVGAFMGLKVEPPKGTFRQQILRVDYLGLVLLTGACTALLLALSWGGGTYAWVSGEVIGSFVVAVVLLVAFLWWETKFAREPIMPLELFKSWNYVVSVITLFFGGWAIYGLSYFIPLYFQTVRGMTATESGVNNLPFTAFMIVASVGAGVIVTRTGQYRFFPAIGLALIAVGTGIFYLWDTDSSTALELLPQMVAGTGVGIVLNVAQMIAQTSVPKKVNGPATTTANFLRLLGGAIGIAAFQTVFSNVLKSRLPGYFVTVATDFRLSPEQLGLYSSYLNTRYSPQRTDISSIPTDAIAALNGAYIHATVEGLRVSFISGTAVVGLGVIFALFVRHVPLKKTVVPVDEV</sequence>
<dbReference type="AlphaFoldDB" id="A0A139APM7"/>
<evidence type="ECO:0000256" key="2">
    <source>
        <dbReference type="ARBA" id="ARBA00022448"/>
    </source>
</evidence>
<dbReference type="OrthoDB" id="2130629at2759"/>
<feature type="compositionally biased region" description="Basic and acidic residues" evidence="6">
    <location>
        <begin position="101"/>
        <end position="121"/>
    </location>
</feature>
<keyword evidence="10" id="KW-1185">Reference proteome</keyword>
<evidence type="ECO:0000256" key="3">
    <source>
        <dbReference type="ARBA" id="ARBA00022692"/>
    </source>
</evidence>
<feature type="transmembrane region" description="Helical" evidence="7">
    <location>
        <begin position="334"/>
        <end position="353"/>
    </location>
</feature>
<keyword evidence="3 7" id="KW-0812">Transmembrane</keyword>
<feature type="transmembrane region" description="Helical" evidence="7">
    <location>
        <begin position="240"/>
        <end position="259"/>
    </location>
</feature>
<feature type="transmembrane region" description="Helical" evidence="7">
    <location>
        <begin position="402"/>
        <end position="423"/>
    </location>
</feature>
<comment type="subcellular location">
    <subcellularLocation>
        <location evidence="1">Endomembrane system</location>
        <topology evidence="1">Multi-pass membrane protein</topology>
    </subcellularLocation>
</comment>
<evidence type="ECO:0000256" key="6">
    <source>
        <dbReference type="SAM" id="MobiDB-lite"/>
    </source>
</evidence>
<keyword evidence="4 7" id="KW-1133">Transmembrane helix</keyword>
<gene>
    <name evidence="9" type="ORF">M427DRAFT_29594</name>
</gene>
<feature type="transmembrane region" description="Helical" evidence="7">
    <location>
        <begin position="209"/>
        <end position="234"/>
    </location>
</feature>
<feature type="transmembrane region" description="Helical" evidence="7">
    <location>
        <begin position="539"/>
        <end position="557"/>
    </location>
</feature>
<feature type="transmembrane region" description="Helical" evidence="7">
    <location>
        <begin position="266"/>
        <end position="288"/>
    </location>
</feature>
<keyword evidence="5 7" id="KW-0472">Membrane</keyword>
<feature type="region of interest" description="Disordered" evidence="6">
    <location>
        <begin position="47"/>
        <end position="67"/>
    </location>
</feature>
<evidence type="ECO:0000259" key="8">
    <source>
        <dbReference type="PROSITE" id="PS50850"/>
    </source>
</evidence>
<feature type="transmembrane region" description="Helical" evidence="7">
    <location>
        <begin position="499"/>
        <end position="518"/>
    </location>
</feature>
<feature type="transmembrane region" description="Helical" evidence="7">
    <location>
        <begin position="294"/>
        <end position="313"/>
    </location>
</feature>
<feature type="transmembrane region" description="Helical" evidence="7">
    <location>
        <begin position="443"/>
        <end position="461"/>
    </location>
</feature>
<dbReference type="CDD" id="cd17502">
    <property type="entry name" value="MFS_Azr1_MDR_like"/>
    <property type="match status" value="1"/>
</dbReference>
<dbReference type="InterPro" id="IPR020846">
    <property type="entry name" value="MFS_dom"/>
</dbReference>
<accession>A0A139APM7</accession>
<evidence type="ECO:0000256" key="7">
    <source>
        <dbReference type="SAM" id="Phobius"/>
    </source>
</evidence>
<feature type="region of interest" description="Disordered" evidence="6">
    <location>
        <begin position="81"/>
        <end position="123"/>
    </location>
</feature>
<dbReference type="GO" id="GO:0005886">
    <property type="term" value="C:plasma membrane"/>
    <property type="evidence" value="ECO:0007669"/>
    <property type="project" value="TreeGrafter"/>
</dbReference>
<organism evidence="9 10">
    <name type="scientific">Gonapodya prolifera (strain JEL478)</name>
    <name type="common">Monoblepharis prolifera</name>
    <dbReference type="NCBI Taxonomy" id="1344416"/>
    <lineage>
        <taxon>Eukaryota</taxon>
        <taxon>Fungi</taxon>
        <taxon>Fungi incertae sedis</taxon>
        <taxon>Chytridiomycota</taxon>
        <taxon>Chytridiomycota incertae sedis</taxon>
        <taxon>Monoblepharidomycetes</taxon>
        <taxon>Monoblepharidales</taxon>
        <taxon>Gonapodyaceae</taxon>
        <taxon>Gonapodya</taxon>
    </lineage>
</organism>
<dbReference type="EMBL" id="KQ965741">
    <property type="protein sequence ID" value="KXS18700.1"/>
    <property type="molecule type" value="Genomic_DNA"/>
</dbReference>
<dbReference type="Pfam" id="PF07690">
    <property type="entry name" value="MFS_1"/>
    <property type="match status" value="1"/>
</dbReference>